<dbReference type="EMBL" id="UZAU01000554">
    <property type="status" value="NOT_ANNOTATED_CDS"/>
    <property type="molecule type" value="Genomic_DNA"/>
</dbReference>
<name>A0A803PUZ8_CANSA</name>
<keyword evidence="2" id="KW-1185">Reference proteome</keyword>
<organism evidence="1 2">
    <name type="scientific">Cannabis sativa</name>
    <name type="common">Hemp</name>
    <name type="synonym">Marijuana</name>
    <dbReference type="NCBI Taxonomy" id="3483"/>
    <lineage>
        <taxon>Eukaryota</taxon>
        <taxon>Viridiplantae</taxon>
        <taxon>Streptophyta</taxon>
        <taxon>Embryophyta</taxon>
        <taxon>Tracheophyta</taxon>
        <taxon>Spermatophyta</taxon>
        <taxon>Magnoliopsida</taxon>
        <taxon>eudicotyledons</taxon>
        <taxon>Gunneridae</taxon>
        <taxon>Pentapetalae</taxon>
        <taxon>rosids</taxon>
        <taxon>fabids</taxon>
        <taxon>Rosales</taxon>
        <taxon>Cannabaceae</taxon>
        <taxon>Cannabis</taxon>
    </lineage>
</organism>
<evidence type="ECO:0000313" key="2">
    <source>
        <dbReference type="Proteomes" id="UP000596661"/>
    </source>
</evidence>
<reference evidence="1" key="2">
    <citation type="submission" date="2021-03" db="UniProtKB">
        <authorList>
            <consortium name="EnsemblPlants"/>
        </authorList>
    </citation>
    <scope>IDENTIFICATION</scope>
</reference>
<dbReference type="Gramene" id="evm.model.06.155">
    <property type="protein sequence ID" value="cds.evm.model.06.155"/>
    <property type="gene ID" value="evm.TU.06.155"/>
</dbReference>
<dbReference type="EnsemblPlants" id="evm.model.06.155">
    <property type="protein sequence ID" value="cds.evm.model.06.155"/>
    <property type="gene ID" value="evm.TU.06.155"/>
</dbReference>
<evidence type="ECO:0000313" key="1">
    <source>
        <dbReference type="EnsemblPlants" id="cds.evm.model.06.155"/>
    </source>
</evidence>
<dbReference type="PANTHER" id="PTHR11439:SF455">
    <property type="entry name" value="RLK (RECEPTOR-LIKE PROTEIN KINASE) 8, PUTATIVE-RELATED"/>
    <property type="match status" value="1"/>
</dbReference>
<accession>A0A803PUZ8</accession>
<proteinExistence type="predicted"/>
<dbReference type="CDD" id="cd09272">
    <property type="entry name" value="RNase_HI_RT_Ty1"/>
    <property type="match status" value="1"/>
</dbReference>
<dbReference type="OMA" id="CTCIALE"/>
<sequence length="194" mass="21405">MLAKVLIPTLIYQAPFASTSQVNFILPAQYQLLSAQKYAGESDISCSGVGSDLVVADPHQYRSNVGAIQYAVITRPKVSYAVNKVSQFMHNPPESHLKVVKKILKYLKGTLDHGLHLKPCSSLTLTCFCDADWASDPDDRRSTSCFCVCLGSNLVSWSSKKRKIVSRSSTEIEYCSLANATTEIIWLQSFFGNS</sequence>
<reference evidence="1" key="1">
    <citation type="submission" date="2018-11" db="EMBL/GenBank/DDBJ databases">
        <authorList>
            <person name="Grassa J C."/>
        </authorList>
    </citation>
    <scope>NUCLEOTIDE SEQUENCE [LARGE SCALE GENOMIC DNA]</scope>
</reference>
<protein>
    <submittedName>
        <fullName evidence="1">Uncharacterized protein</fullName>
    </submittedName>
</protein>
<dbReference type="PANTHER" id="PTHR11439">
    <property type="entry name" value="GAG-POL-RELATED RETROTRANSPOSON"/>
    <property type="match status" value="1"/>
</dbReference>
<dbReference type="AlphaFoldDB" id="A0A803PUZ8"/>
<dbReference type="Proteomes" id="UP000596661">
    <property type="component" value="Chromosome 6"/>
</dbReference>